<proteinExistence type="predicted"/>
<reference evidence="1 2" key="1">
    <citation type="submission" date="2019-05" db="EMBL/GenBank/DDBJ databases">
        <title>Another draft genome of Portunus trituberculatus and its Hox gene families provides insights of decapod evolution.</title>
        <authorList>
            <person name="Jeong J.-H."/>
            <person name="Song I."/>
            <person name="Kim S."/>
            <person name="Choi T."/>
            <person name="Kim D."/>
            <person name="Ryu S."/>
            <person name="Kim W."/>
        </authorList>
    </citation>
    <scope>NUCLEOTIDE SEQUENCE [LARGE SCALE GENOMIC DNA]</scope>
    <source>
        <tissue evidence="1">Muscle</tissue>
    </source>
</reference>
<dbReference type="AlphaFoldDB" id="A0A5B7DNI2"/>
<organism evidence="1 2">
    <name type="scientific">Portunus trituberculatus</name>
    <name type="common">Swimming crab</name>
    <name type="synonym">Neptunus trituberculatus</name>
    <dbReference type="NCBI Taxonomy" id="210409"/>
    <lineage>
        <taxon>Eukaryota</taxon>
        <taxon>Metazoa</taxon>
        <taxon>Ecdysozoa</taxon>
        <taxon>Arthropoda</taxon>
        <taxon>Crustacea</taxon>
        <taxon>Multicrustacea</taxon>
        <taxon>Malacostraca</taxon>
        <taxon>Eumalacostraca</taxon>
        <taxon>Eucarida</taxon>
        <taxon>Decapoda</taxon>
        <taxon>Pleocyemata</taxon>
        <taxon>Brachyura</taxon>
        <taxon>Eubrachyura</taxon>
        <taxon>Portunoidea</taxon>
        <taxon>Portunidae</taxon>
        <taxon>Portuninae</taxon>
        <taxon>Portunus</taxon>
    </lineage>
</organism>
<keyword evidence="2" id="KW-1185">Reference proteome</keyword>
<protein>
    <submittedName>
        <fullName evidence="1">Uncharacterized protein</fullName>
    </submittedName>
</protein>
<sequence>MEWRWRVRRSPWVCRPNSSRRLAVWRAEDLPAGVPVGEHLFIRYLVLHASLLSRPPPLRLPWPALRDPSDCRDHRVDVNWRAVFASMVIIVIEN</sequence>
<name>A0A5B7DNI2_PORTR</name>
<dbReference type="EMBL" id="VSRR010001153">
    <property type="protein sequence ID" value="MPC23008.1"/>
    <property type="molecule type" value="Genomic_DNA"/>
</dbReference>
<evidence type="ECO:0000313" key="2">
    <source>
        <dbReference type="Proteomes" id="UP000324222"/>
    </source>
</evidence>
<comment type="caution">
    <text evidence="1">The sequence shown here is derived from an EMBL/GenBank/DDBJ whole genome shotgun (WGS) entry which is preliminary data.</text>
</comment>
<accession>A0A5B7DNI2</accession>
<evidence type="ECO:0000313" key="1">
    <source>
        <dbReference type="EMBL" id="MPC23008.1"/>
    </source>
</evidence>
<gene>
    <name evidence="1" type="ORF">E2C01_016041</name>
</gene>
<dbReference type="Proteomes" id="UP000324222">
    <property type="component" value="Unassembled WGS sequence"/>
</dbReference>